<comment type="caution">
    <text evidence="3">The sequence shown here is derived from an EMBL/GenBank/DDBJ whole genome shotgun (WGS) entry which is preliminary data.</text>
</comment>
<accession>A0AAV1XCZ4</accession>
<evidence type="ECO:0000256" key="2">
    <source>
        <dbReference type="SAM" id="Phobius"/>
    </source>
</evidence>
<protein>
    <recommendedName>
        <fullName evidence="5">Import inner membrane translocase subunit</fullName>
    </recommendedName>
</protein>
<sequence length="358" mass="40417">MSRPFFQSLLRRHNHHHLHRNPTLRDPLLPIPSHYSFSSKPTFSNATFPGFSLPRSIFLPNSTRKNHGVQNTTPSRFLSLKPTSNSDFSNNVFHKPVATVTSVLSRYSTVIGLQIDDFFKRNHLFLFGAAGVLICGILWKFMFFVADSFVGISEGLAKYGFLALSSAIVSFSGLYLRSRFTINPDKVYRIAMTKLNISAGILEVMGAPLSGTDLRAYVMSGGEFTLKNFKPCIRSRRCFLIFPIRGSEREGLVNVEVKKNKGQYDVKLLAVDIPMASGPDQRLFLIGNEEEYRVGGGLISELREPVVRAMAAAKEFDDLDEIEEEEDAERERHKAERKRQEAESKHHEEIEKIENSGT</sequence>
<keyword evidence="2" id="KW-0812">Transmembrane</keyword>
<feature type="transmembrane region" description="Helical" evidence="2">
    <location>
        <begin position="124"/>
        <end position="144"/>
    </location>
</feature>
<name>A0AAV1XCZ4_LUPLU</name>
<feature type="compositionally biased region" description="Acidic residues" evidence="1">
    <location>
        <begin position="318"/>
        <end position="328"/>
    </location>
</feature>
<evidence type="ECO:0000256" key="1">
    <source>
        <dbReference type="SAM" id="MobiDB-lite"/>
    </source>
</evidence>
<organism evidence="3 4">
    <name type="scientific">Lupinus luteus</name>
    <name type="common">European yellow lupine</name>
    <dbReference type="NCBI Taxonomy" id="3873"/>
    <lineage>
        <taxon>Eukaryota</taxon>
        <taxon>Viridiplantae</taxon>
        <taxon>Streptophyta</taxon>
        <taxon>Embryophyta</taxon>
        <taxon>Tracheophyta</taxon>
        <taxon>Spermatophyta</taxon>
        <taxon>Magnoliopsida</taxon>
        <taxon>eudicotyledons</taxon>
        <taxon>Gunneridae</taxon>
        <taxon>Pentapetalae</taxon>
        <taxon>rosids</taxon>
        <taxon>fabids</taxon>
        <taxon>Fabales</taxon>
        <taxon>Fabaceae</taxon>
        <taxon>Papilionoideae</taxon>
        <taxon>50 kb inversion clade</taxon>
        <taxon>genistoids sensu lato</taxon>
        <taxon>core genistoids</taxon>
        <taxon>Genisteae</taxon>
        <taxon>Lupinus</taxon>
    </lineage>
</organism>
<dbReference type="EMBL" id="CAXHTB010000014">
    <property type="protein sequence ID" value="CAL0319606.1"/>
    <property type="molecule type" value="Genomic_DNA"/>
</dbReference>
<gene>
    <name evidence="3" type="ORF">LLUT_LOCUS20666</name>
</gene>
<dbReference type="PANTHER" id="PTHR36354">
    <property type="entry name" value="IMPORT INNER MEMBRANE TRANSLOCASE SUBUNIT"/>
    <property type="match status" value="1"/>
</dbReference>
<reference evidence="3 4" key="1">
    <citation type="submission" date="2024-03" db="EMBL/GenBank/DDBJ databases">
        <authorList>
            <person name="Martinez-Hernandez J."/>
        </authorList>
    </citation>
    <scope>NUCLEOTIDE SEQUENCE [LARGE SCALE GENOMIC DNA]</scope>
</reference>
<dbReference type="PANTHER" id="PTHR36354:SF2">
    <property type="entry name" value="IMPORT INNER MEMBRANE TRANSLOCASE SUBUNIT"/>
    <property type="match status" value="1"/>
</dbReference>
<feature type="transmembrane region" description="Helical" evidence="2">
    <location>
        <begin position="156"/>
        <end position="176"/>
    </location>
</feature>
<feature type="region of interest" description="Disordered" evidence="1">
    <location>
        <begin position="318"/>
        <end position="358"/>
    </location>
</feature>
<feature type="compositionally biased region" description="Basic and acidic residues" evidence="1">
    <location>
        <begin position="329"/>
        <end position="358"/>
    </location>
</feature>
<keyword evidence="2" id="KW-0472">Membrane</keyword>
<keyword evidence="2" id="KW-1133">Transmembrane helix</keyword>
<proteinExistence type="predicted"/>
<evidence type="ECO:0000313" key="4">
    <source>
        <dbReference type="Proteomes" id="UP001497480"/>
    </source>
</evidence>
<evidence type="ECO:0008006" key="5">
    <source>
        <dbReference type="Google" id="ProtNLM"/>
    </source>
</evidence>
<keyword evidence="4" id="KW-1185">Reference proteome</keyword>
<evidence type="ECO:0000313" key="3">
    <source>
        <dbReference type="EMBL" id="CAL0319606.1"/>
    </source>
</evidence>
<dbReference type="Proteomes" id="UP001497480">
    <property type="component" value="Unassembled WGS sequence"/>
</dbReference>
<dbReference type="AlphaFoldDB" id="A0AAV1XCZ4"/>